<dbReference type="EMBL" id="RCMG01001645">
    <property type="protein sequence ID" value="KAG2822797.1"/>
    <property type="molecule type" value="Genomic_DNA"/>
</dbReference>
<dbReference type="VEuPathDB" id="FungiDB:PC110_g12690"/>
<gene>
    <name evidence="7" type="ORF">PC110_g12690</name>
    <name evidence="2" type="ORF">PC113_g22281</name>
    <name evidence="3" type="ORF">PC115_g22163</name>
    <name evidence="4" type="ORF">PC117_g24731</name>
    <name evidence="5" type="ORF">PC118_g22282</name>
    <name evidence="6" type="ORF">PC129_g21745</name>
</gene>
<dbReference type="Proteomes" id="UP000774804">
    <property type="component" value="Unassembled WGS sequence"/>
</dbReference>
<evidence type="ECO:0000313" key="6">
    <source>
        <dbReference type="EMBL" id="KAG3206422.1"/>
    </source>
</evidence>
<reference evidence="2" key="2">
    <citation type="submission" date="2018-10" db="EMBL/GenBank/DDBJ databases">
        <title>Effector identification in a new, highly contiguous assembly of the strawberry crown rot pathogen Phytophthora cactorum.</title>
        <authorList>
            <person name="Armitage A.D."/>
            <person name="Nellist C.F."/>
            <person name="Bates H."/>
            <person name="Vickerstaff R.J."/>
            <person name="Harrison R.J."/>
        </authorList>
    </citation>
    <scope>NUCLEOTIDE SEQUENCE</scope>
    <source>
        <strain evidence="2">15-7</strain>
        <strain evidence="3">4032</strain>
        <strain evidence="4">4040</strain>
        <strain evidence="5">P415</strain>
        <strain evidence="6">P421</strain>
    </source>
</reference>
<sequence>MTYASSRIKTKRTPGAPSSQALPACVAAATCCALTNKSVLMDR</sequence>
<dbReference type="EMBL" id="RCMI01001745">
    <property type="protein sequence ID" value="KAG2881651.1"/>
    <property type="molecule type" value="Genomic_DNA"/>
</dbReference>
<evidence type="ECO:0000313" key="2">
    <source>
        <dbReference type="EMBL" id="KAG2822797.1"/>
    </source>
</evidence>
<evidence type="ECO:0000313" key="8">
    <source>
        <dbReference type="Proteomes" id="UP000251314"/>
    </source>
</evidence>
<reference evidence="7 8" key="1">
    <citation type="submission" date="2018-01" db="EMBL/GenBank/DDBJ databases">
        <title>Draft genome of the strawberry crown rot pathogen Phytophthora cactorum.</title>
        <authorList>
            <person name="Armitage A.D."/>
            <person name="Lysoe E."/>
            <person name="Nellist C.F."/>
            <person name="Harrison R.J."/>
            <person name="Brurberg M.B."/>
        </authorList>
    </citation>
    <scope>NUCLEOTIDE SEQUENCE [LARGE SCALE GENOMIC DNA]</scope>
    <source>
        <strain evidence="7 8">10300</strain>
    </source>
</reference>
<proteinExistence type="predicted"/>
<evidence type="ECO:0000313" key="7">
    <source>
        <dbReference type="EMBL" id="RAW30958.1"/>
    </source>
</evidence>
<dbReference type="EMBL" id="MJFZ01000344">
    <property type="protein sequence ID" value="RAW30958.1"/>
    <property type="molecule type" value="Genomic_DNA"/>
</dbReference>
<dbReference type="Proteomes" id="UP000735874">
    <property type="component" value="Unassembled WGS sequence"/>
</dbReference>
<name>A0A329S5P4_9STRA</name>
<dbReference type="AlphaFoldDB" id="A0A329S5P4"/>
<dbReference type="EMBL" id="RCMV01001825">
    <property type="protein sequence ID" value="KAG3206422.1"/>
    <property type="molecule type" value="Genomic_DNA"/>
</dbReference>
<evidence type="ECO:0000313" key="3">
    <source>
        <dbReference type="EMBL" id="KAG2881651.1"/>
    </source>
</evidence>
<comment type="caution">
    <text evidence="7">The sequence shown here is derived from an EMBL/GenBank/DDBJ whole genome shotgun (WGS) entry which is preliminary data.</text>
</comment>
<organism evidence="7 8">
    <name type="scientific">Phytophthora cactorum</name>
    <dbReference type="NCBI Taxonomy" id="29920"/>
    <lineage>
        <taxon>Eukaryota</taxon>
        <taxon>Sar</taxon>
        <taxon>Stramenopiles</taxon>
        <taxon>Oomycota</taxon>
        <taxon>Peronosporomycetes</taxon>
        <taxon>Peronosporales</taxon>
        <taxon>Peronosporaceae</taxon>
        <taxon>Phytophthora</taxon>
    </lineage>
</organism>
<dbReference type="Proteomes" id="UP000697107">
    <property type="component" value="Unassembled WGS sequence"/>
</dbReference>
<evidence type="ECO:0000313" key="4">
    <source>
        <dbReference type="EMBL" id="KAG2889261.1"/>
    </source>
</evidence>
<dbReference type="Proteomes" id="UP000760860">
    <property type="component" value="Unassembled WGS sequence"/>
</dbReference>
<protein>
    <submittedName>
        <fullName evidence="7">Uncharacterized protein</fullName>
    </submittedName>
</protein>
<dbReference type="Proteomes" id="UP000251314">
    <property type="component" value="Unassembled WGS sequence"/>
</dbReference>
<dbReference type="Proteomes" id="UP000736787">
    <property type="component" value="Unassembled WGS sequence"/>
</dbReference>
<feature type="region of interest" description="Disordered" evidence="1">
    <location>
        <begin position="1"/>
        <end position="22"/>
    </location>
</feature>
<evidence type="ECO:0000313" key="5">
    <source>
        <dbReference type="EMBL" id="KAG2960863.1"/>
    </source>
</evidence>
<dbReference type="EMBL" id="RCML01001705">
    <property type="protein sequence ID" value="KAG2960863.1"/>
    <property type="molecule type" value="Genomic_DNA"/>
</dbReference>
<dbReference type="EMBL" id="RCMK01001732">
    <property type="protein sequence ID" value="KAG2889261.1"/>
    <property type="molecule type" value="Genomic_DNA"/>
</dbReference>
<keyword evidence="8" id="KW-1185">Reference proteome</keyword>
<accession>A0A329S5P4</accession>
<evidence type="ECO:0000256" key="1">
    <source>
        <dbReference type="SAM" id="MobiDB-lite"/>
    </source>
</evidence>